<dbReference type="InterPro" id="IPR051015">
    <property type="entry name" value="EvgA-like"/>
</dbReference>
<reference evidence="6 7" key="1">
    <citation type="submission" date="2020-02" db="EMBL/GenBank/DDBJ databases">
        <authorList>
            <person name="Chen W.-M."/>
        </authorList>
    </citation>
    <scope>NUCLEOTIDE SEQUENCE [LARGE SCALE GENOMIC DNA]</scope>
    <source>
        <strain evidence="6 7">TWA-26</strain>
    </source>
</reference>
<evidence type="ECO:0000256" key="3">
    <source>
        <dbReference type="PROSITE-ProRule" id="PRU00169"/>
    </source>
</evidence>
<evidence type="ECO:0000259" key="5">
    <source>
        <dbReference type="PROSITE" id="PS50110"/>
    </source>
</evidence>
<dbReference type="PROSITE" id="PS50110">
    <property type="entry name" value="RESPONSE_REGULATORY"/>
    <property type="match status" value="1"/>
</dbReference>
<evidence type="ECO:0000259" key="4">
    <source>
        <dbReference type="PROSITE" id="PS50043"/>
    </source>
</evidence>
<gene>
    <name evidence="6" type="ORF">G4L40_06895</name>
</gene>
<dbReference type="InterPro" id="IPR011006">
    <property type="entry name" value="CheY-like_superfamily"/>
</dbReference>
<dbReference type="SUPFAM" id="SSF52172">
    <property type="entry name" value="CheY-like"/>
    <property type="match status" value="1"/>
</dbReference>
<dbReference type="InterPro" id="IPR001789">
    <property type="entry name" value="Sig_transdc_resp-reg_receiver"/>
</dbReference>
<dbReference type="PANTHER" id="PTHR45566:SF2">
    <property type="entry name" value="NARL SUBFAMILY"/>
    <property type="match status" value="1"/>
</dbReference>
<dbReference type="CDD" id="cd17535">
    <property type="entry name" value="REC_NarL-like"/>
    <property type="match status" value="1"/>
</dbReference>
<dbReference type="RefSeq" id="WP_166236475.1">
    <property type="nucleotide sequence ID" value="NZ_JAAJBV010000004.1"/>
</dbReference>
<feature type="modified residue" description="4-aspartylphosphate" evidence="3">
    <location>
        <position position="54"/>
    </location>
</feature>
<dbReference type="PANTHER" id="PTHR45566">
    <property type="entry name" value="HTH-TYPE TRANSCRIPTIONAL REGULATOR YHJB-RELATED"/>
    <property type="match status" value="1"/>
</dbReference>
<dbReference type="Pfam" id="PF00072">
    <property type="entry name" value="Response_reg"/>
    <property type="match status" value="1"/>
</dbReference>
<evidence type="ECO:0000313" key="6">
    <source>
        <dbReference type="EMBL" id="NHM04431.1"/>
    </source>
</evidence>
<dbReference type="InterPro" id="IPR058245">
    <property type="entry name" value="NreC/VraR/RcsB-like_REC"/>
</dbReference>
<keyword evidence="2" id="KW-0238">DNA-binding</keyword>
<dbReference type="CDD" id="cd06170">
    <property type="entry name" value="LuxR_C_like"/>
    <property type="match status" value="1"/>
</dbReference>
<dbReference type="PROSITE" id="PS00622">
    <property type="entry name" value="HTH_LUXR_1"/>
    <property type="match status" value="1"/>
</dbReference>
<sequence length="209" mass="23279">MIKVCIADSLPVVSYGLQSYFKGNSKIEIVAVARNLESLLQELNSKKVAILLLDVELVGLSSIRDIKSLLKDYPETKIVLYTSVSEQMYAPTAIKAGVSGYISKNTELKDLENTILRAAEGTVIFSDSVKKSIDLLSKGKKSERLFKKLSTREIEVLRYLNEGKKNKEVAQILGLDEKTISTYKLRLLAKLNVTNLVDLLKKAKDLDVI</sequence>
<evidence type="ECO:0000256" key="1">
    <source>
        <dbReference type="ARBA" id="ARBA00022553"/>
    </source>
</evidence>
<dbReference type="EMBL" id="JAAJBV010000004">
    <property type="protein sequence ID" value="NHM04431.1"/>
    <property type="molecule type" value="Genomic_DNA"/>
</dbReference>
<dbReference type="PRINTS" id="PR00038">
    <property type="entry name" value="HTHLUXR"/>
</dbReference>
<dbReference type="SMART" id="SM00421">
    <property type="entry name" value="HTH_LUXR"/>
    <property type="match status" value="1"/>
</dbReference>
<dbReference type="Gene3D" id="3.40.50.2300">
    <property type="match status" value="1"/>
</dbReference>
<protein>
    <submittedName>
        <fullName evidence="6">Response regulator transcription factor</fullName>
    </submittedName>
</protein>
<comment type="caution">
    <text evidence="6">The sequence shown here is derived from an EMBL/GenBank/DDBJ whole genome shotgun (WGS) entry which is preliminary data.</text>
</comment>
<feature type="domain" description="Response regulatory" evidence="5">
    <location>
        <begin position="3"/>
        <end position="119"/>
    </location>
</feature>
<organism evidence="6 7">
    <name type="scientific">Flavobacterium celericrescens</name>
    <dbReference type="NCBI Taxonomy" id="2709780"/>
    <lineage>
        <taxon>Bacteria</taxon>
        <taxon>Pseudomonadati</taxon>
        <taxon>Bacteroidota</taxon>
        <taxon>Flavobacteriia</taxon>
        <taxon>Flavobacteriales</taxon>
        <taxon>Flavobacteriaceae</taxon>
        <taxon>Flavobacterium</taxon>
    </lineage>
</organism>
<dbReference type="Pfam" id="PF00196">
    <property type="entry name" value="GerE"/>
    <property type="match status" value="1"/>
</dbReference>
<feature type="domain" description="HTH luxR-type" evidence="4">
    <location>
        <begin position="142"/>
        <end position="207"/>
    </location>
</feature>
<dbReference type="InterPro" id="IPR016032">
    <property type="entry name" value="Sig_transdc_resp-reg_C-effctor"/>
</dbReference>
<proteinExistence type="predicted"/>
<dbReference type="PROSITE" id="PS50043">
    <property type="entry name" value="HTH_LUXR_2"/>
    <property type="match status" value="1"/>
</dbReference>
<dbReference type="InterPro" id="IPR000792">
    <property type="entry name" value="Tscrpt_reg_LuxR_C"/>
</dbReference>
<dbReference type="SMART" id="SM00448">
    <property type="entry name" value="REC"/>
    <property type="match status" value="1"/>
</dbReference>
<name>A0ABX0IB93_9FLAO</name>
<keyword evidence="7" id="KW-1185">Reference proteome</keyword>
<accession>A0ABX0IB93</accession>
<keyword evidence="1 3" id="KW-0597">Phosphoprotein</keyword>
<evidence type="ECO:0000256" key="2">
    <source>
        <dbReference type="ARBA" id="ARBA00023125"/>
    </source>
</evidence>
<dbReference type="Proteomes" id="UP000761423">
    <property type="component" value="Unassembled WGS sequence"/>
</dbReference>
<dbReference type="SUPFAM" id="SSF46894">
    <property type="entry name" value="C-terminal effector domain of the bipartite response regulators"/>
    <property type="match status" value="1"/>
</dbReference>
<evidence type="ECO:0000313" key="7">
    <source>
        <dbReference type="Proteomes" id="UP000761423"/>
    </source>
</evidence>